<dbReference type="SUPFAM" id="SSF47384">
    <property type="entry name" value="Homodimeric domain of signal transducing histidine kinase"/>
    <property type="match status" value="1"/>
</dbReference>
<dbReference type="InterPro" id="IPR003661">
    <property type="entry name" value="HisK_dim/P_dom"/>
</dbReference>
<dbReference type="GO" id="GO:0005886">
    <property type="term" value="C:plasma membrane"/>
    <property type="evidence" value="ECO:0007669"/>
    <property type="project" value="TreeGrafter"/>
</dbReference>
<evidence type="ECO:0000256" key="2">
    <source>
        <dbReference type="ARBA" id="ARBA00004141"/>
    </source>
</evidence>
<dbReference type="PROSITE" id="PS50109">
    <property type="entry name" value="HIS_KIN"/>
    <property type="match status" value="1"/>
</dbReference>
<keyword evidence="10 14" id="KW-1133">Transmembrane helix</keyword>
<evidence type="ECO:0000256" key="11">
    <source>
        <dbReference type="ARBA" id="ARBA00023012"/>
    </source>
</evidence>
<evidence type="ECO:0000256" key="4">
    <source>
        <dbReference type="ARBA" id="ARBA00022553"/>
    </source>
</evidence>
<evidence type="ECO:0000313" key="17">
    <source>
        <dbReference type="Proteomes" id="UP000095342"/>
    </source>
</evidence>
<dbReference type="PANTHER" id="PTHR45569">
    <property type="entry name" value="SENSOR PROTEIN KDPD"/>
    <property type="match status" value="1"/>
</dbReference>
<dbReference type="InterPro" id="IPR004358">
    <property type="entry name" value="Sig_transdc_His_kin-like_C"/>
</dbReference>
<dbReference type="Pfam" id="PF02518">
    <property type="entry name" value="HATPase_c"/>
    <property type="match status" value="1"/>
</dbReference>
<sequence>MDEQRPDPEQLLRQIDADEAQSKRGRLKIFFGACAGVGKTYAMLAAAKNLSKEGIAPLIGIIETHGRTETEALTRGLRRLPLREFKHRGRVLRELDLDEALAFAVADPRTLLLVDELAHSNAPGSRHPKRWQDVVELLDAGIDVWTTMNVQHLEHLNDIVSGITGIRIWETVPDHLFDAAEEVVVIDLPPDELIERLNLGKIYLPKQAEVAARNFFRKGNLLALRELALRRAADRIDNEMLAYRRHNTISRIWPNRESLLVCIGDHDGDGQIVRSSARLAAKLGVGWHVVHVETPRSTRISDANQEPIRAALRLADELGAKTTSLTAQRVAPALVRYAHENNLSRLVLGRRPRRWLRLRALADELAAEGGDLDILQIAHTGPKRPQAKQQQRTFLPIIGPARGYWVALAACGGVTLATHPLAATLKPTNIVMIFLLAVVVVALRHGRGPALLAAVSGVASFDFFFVPPYYTFAVADTRYYVATFLVMLIVALVIGQLTAGLKLQAETSRASERRMQSLYEMSRALSAALLPEQVAEISARFITAEFGAKSALLTADDQGHLGVLEGATAHVDMAVAQWSFEHAQPAGKGTGTLYTSPCLVLPLKATMRLRGALVIESAELRPFDPEQRRVLDTCASLLAISIERIHYIDVARNATVQMESERTRNSLLSAISHELRTPLSAMIGLAEALEWADPEDRMRQRELARAISDSARRMNTMANNLLDLARLESGVVRLNLQWQPLEETIGSAVSACRSLLGERRIDISLPADLPLLPFDAVLIERVIVNLLENAAKYTPEGTQIDISAGKGDTVVTLSVCDHGPGLPPGREHLIFEKFERGRPDGSPPGVGLGLAFCRAVMHTHGGVIQARDRKGGGTCFELEFPRQAPPPGSRSTGSREVEDV</sequence>
<dbReference type="PRINTS" id="PR00344">
    <property type="entry name" value="BCTRLSENSOR"/>
</dbReference>
<dbReference type="SMART" id="SM00387">
    <property type="entry name" value="HATPase_c"/>
    <property type="match status" value="1"/>
</dbReference>
<evidence type="ECO:0000256" key="13">
    <source>
        <dbReference type="SAM" id="MobiDB-lite"/>
    </source>
</evidence>
<dbReference type="CDD" id="cd00075">
    <property type="entry name" value="HATPase"/>
    <property type="match status" value="1"/>
</dbReference>
<dbReference type="Proteomes" id="UP000095342">
    <property type="component" value="Chromosome"/>
</dbReference>
<keyword evidence="8 16" id="KW-0418">Kinase</keyword>
<dbReference type="CDD" id="cd00082">
    <property type="entry name" value="HisKA"/>
    <property type="match status" value="1"/>
</dbReference>
<organism evidence="16 17">
    <name type="scientific">Acidihalobacter aeolianus</name>
    <dbReference type="NCBI Taxonomy" id="2792603"/>
    <lineage>
        <taxon>Bacteria</taxon>
        <taxon>Pseudomonadati</taxon>
        <taxon>Pseudomonadota</taxon>
        <taxon>Gammaproteobacteria</taxon>
        <taxon>Chromatiales</taxon>
        <taxon>Ectothiorhodospiraceae</taxon>
        <taxon>Acidihalobacter</taxon>
    </lineage>
</organism>
<dbReference type="Pfam" id="PF13492">
    <property type="entry name" value="GAF_3"/>
    <property type="match status" value="1"/>
</dbReference>
<dbReference type="InterPro" id="IPR029016">
    <property type="entry name" value="GAF-like_dom_sf"/>
</dbReference>
<feature type="transmembrane region" description="Helical" evidence="14">
    <location>
        <begin position="479"/>
        <end position="501"/>
    </location>
</feature>
<dbReference type="Gene3D" id="3.30.565.10">
    <property type="entry name" value="Histidine kinase-like ATPase, C-terminal domain"/>
    <property type="match status" value="1"/>
</dbReference>
<dbReference type="InterPro" id="IPR025201">
    <property type="entry name" value="KdpD_TM"/>
</dbReference>
<reference evidence="16 17" key="1">
    <citation type="submission" date="2016-09" db="EMBL/GenBank/DDBJ databases">
        <title>Acidihalobacter prosperus V6 (DSM14174).</title>
        <authorList>
            <person name="Khaleque H.N."/>
            <person name="Ramsay J.P."/>
            <person name="Murphy R.J.T."/>
            <person name="Kaksonen A.H."/>
            <person name="Boxall N.J."/>
            <person name="Watkin E.L.J."/>
        </authorList>
    </citation>
    <scope>NUCLEOTIDE SEQUENCE [LARGE SCALE GENOMIC DNA]</scope>
    <source>
        <strain evidence="16 17">V6</strain>
    </source>
</reference>
<dbReference type="Gene3D" id="3.30.450.40">
    <property type="match status" value="1"/>
</dbReference>
<feature type="domain" description="Histidine kinase" evidence="15">
    <location>
        <begin position="670"/>
        <end position="884"/>
    </location>
</feature>
<dbReference type="Pfam" id="PF13493">
    <property type="entry name" value="DUF4118"/>
    <property type="match status" value="1"/>
</dbReference>
<dbReference type="Pfam" id="PF00512">
    <property type="entry name" value="HisKA"/>
    <property type="match status" value="1"/>
</dbReference>
<dbReference type="InterPro" id="IPR036097">
    <property type="entry name" value="HisK_dim/P_sf"/>
</dbReference>
<evidence type="ECO:0000256" key="8">
    <source>
        <dbReference type="ARBA" id="ARBA00022777"/>
    </source>
</evidence>
<dbReference type="AlphaFoldDB" id="A0A1D8K4T3"/>
<evidence type="ECO:0000256" key="1">
    <source>
        <dbReference type="ARBA" id="ARBA00000085"/>
    </source>
</evidence>
<dbReference type="EC" id="2.7.13.3" evidence="3"/>
<evidence type="ECO:0000256" key="7">
    <source>
        <dbReference type="ARBA" id="ARBA00022741"/>
    </source>
</evidence>
<dbReference type="PANTHER" id="PTHR45569:SF1">
    <property type="entry name" value="SENSOR PROTEIN KDPD"/>
    <property type="match status" value="1"/>
</dbReference>
<dbReference type="Gene3D" id="3.40.50.620">
    <property type="entry name" value="HUPs"/>
    <property type="match status" value="1"/>
</dbReference>
<comment type="catalytic activity">
    <reaction evidence="1">
        <text>ATP + protein L-histidine = ADP + protein N-phospho-L-histidine.</text>
        <dbReference type="EC" id="2.7.13.3"/>
    </reaction>
</comment>
<gene>
    <name evidence="16" type="ORF">BJI67_01760</name>
</gene>
<proteinExistence type="predicted"/>
<name>A0A1D8K4T3_9GAMM</name>
<dbReference type="InterPro" id="IPR005467">
    <property type="entry name" value="His_kinase_dom"/>
</dbReference>
<evidence type="ECO:0000256" key="12">
    <source>
        <dbReference type="ARBA" id="ARBA00023136"/>
    </source>
</evidence>
<dbReference type="Pfam" id="PF02702">
    <property type="entry name" value="KdpD"/>
    <property type="match status" value="1"/>
</dbReference>
<evidence type="ECO:0000313" key="16">
    <source>
        <dbReference type="EMBL" id="AOV15969.1"/>
    </source>
</evidence>
<dbReference type="InterPro" id="IPR014729">
    <property type="entry name" value="Rossmann-like_a/b/a_fold"/>
</dbReference>
<keyword evidence="7" id="KW-0547">Nucleotide-binding</keyword>
<dbReference type="SUPFAM" id="SSF55874">
    <property type="entry name" value="ATPase domain of HSP90 chaperone/DNA topoisomerase II/histidine kinase"/>
    <property type="match status" value="1"/>
</dbReference>
<dbReference type="InterPro" id="IPR027417">
    <property type="entry name" value="P-loop_NTPase"/>
</dbReference>
<keyword evidence="6 14" id="KW-0812">Transmembrane</keyword>
<evidence type="ECO:0000256" key="9">
    <source>
        <dbReference type="ARBA" id="ARBA00022840"/>
    </source>
</evidence>
<dbReference type="GO" id="GO:0000155">
    <property type="term" value="F:phosphorelay sensor kinase activity"/>
    <property type="evidence" value="ECO:0007669"/>
    <property type="project" value="InterPro"/>
</dbReference>
<evidence type="ECO:0000256" key="5">
    <source>
        <dbReference type="ARBA" id="ARBA00022679"/>
    </source>
</evidence>
<dbReference type="GO" id="GO:0005524">
    <property type="term" value="F:ATP binding"/>
    <property type="evidence" value="ECO:0007669"/>
    <property type="project" value="UniProtKB-KW"/>
</dbReference>
<evidence type="ECO:0000259" key="15">
    <source>
        <dbReference type="PROSITE" id="PS50109"/>
    </source>
</evidence>
<keyword evidence="9" id="KW-0067">ATP-binding</keyword>
<dbReference type="SMART" id="SM00388">
    <property type="entry name" value="HisKA"/>
    <property type="match status" value="1"/>
</dbReference>
<dbReference type="Gene3D" id="1.10.287.130">
    <property type="match status" value="1"/>
</dbReference>
<evidence type="ECO:0000256" key="3">
    <source>
        <dbReference type="ARBA" id="ARBA00012438"/>
    </source>
</evidence>
<dbReference type="FunFam" id="3.40.50.300:FF:000483">
    <property type="entry name" value="Sensor histidine kinase KdpD"/>
    <property type="match status" value="1"/>
</dbReference>
<keyword evidence="5" id="KW-0808">Transferase</keyword>
<dbReference type="Gene3D" id="1.20.120.620">
    <property type="entry name" value="Backbone structure of the membrane domain of e. Coli histidine kinase receptor kdpd"/>
    <property type="match status" value="1"/>
</dbReference>
<dbReference type="GO" id="GO:0005737">
    <property type="term" value="C:cytoplasm"/>
    <property type="evidence" value="ECO:0007669"/>
    <property type="project" value="UniProtKB-ARBA"/>
</dbReference>
<keyword evidence="12 14" id="KW-0472">Membrane</keyword>
<dbReference type="InterPro" id="IPR036890">
    <property type="entry name" value="HATPase_C_sf"/>
</dbReference>
<dbReference type="EMBL" id="CP017448">
    <property type="protein sequence ID" value="AOV15969.1"/>
    <property type="molecule type" value="Genomic_DNA"/>
</dbReference>
<dbReference type="InterPro" id="IPR038318">
    <property type="entry name" value="KdpD_sf"/>
</dbReference>
<protein>
    <recommendedName>
        <fullName evidence="3">histidine kinase</fullName>
        <ecNumber evidence="3">2.7.13.3</ecNumber>
    </recommendedName>
</protein>
<dbReference type="InterPro" id="IPR003018">
    <property type="entry name" value="GAF"/>
</dbReference>
<keyword evidence="11" id="KW-0902">Two-component regulatory system</keyword>
<feature type="region of interest" description="Disordered" evidence="13">
    <location>
        <begin position="878"/>
        <end position="900"/>
    </location>
</feature>
<feature type="transmembrane region" description="Helical" evidence="14">
    <location>
        <begin position="393"/>
        <end position="417"/>
    </location>
</feature>
<comment type="subcellular location">
    <subcellularLocation>
        <location evidence="2">Membrane</location>
        <topology evidence="2">Multi-pass membrane protein</topology>
    </subcellularLocation>
</comment>
<dbReference type="InterPro" id="IPR003852">
    <property type="entry name" value="Sig_transdc_His_kinase_KdpD_N"/>
</dbReference>
<evidence type="ECO:0000256" key="14">
    <source>
        <dbReference type="SAM" id="Phobius"/>
    </source>
</evidence>
<dbReference type="RefSeq" id="WP_070071567.1">
    <property type="nucleotide sequence ID" value="NZ_CP017448.1"/>
</dbReference>
<evidence type="ECO:0000256" key="6">
    <source>
        <dbReference type="ARBA" id="ARBA00022692"/>
    </source>
</evidence>
<feature type="transmembrane region" description="Helical" evidence="14">
    <location>
        <begin position="450"/>
        <end position="473"/>
    </location>
</feature>
<dbReference type="Gene3D" id="3.40.50.300">
    <property type="entry name" value="P-loop containing nucleotide triphosphate hydrolases"/>
    <property type="match status" value="1"/>
</dbReference>
<dbReference type="SUPFAM" id="SSF55781">
    <property type="entry name" value="GAF domain-like"/>
    <property type="match status" value="1"/>
</dbReference>
<dbReference type="InterPro" id="IPR052023">
    <property type="entry name" value="Histidine_kinase_KdpD"/>
</dbReference>
<dbReference type="InterPro" id="IPR003594">
    <property type="entry name" value="HATPase_dom"/>
</dbReference>
<accession>A0A1D8K4T3</accession>
<feature type="transmembrane region" description="Helical" evidence="14">
    <location>
        <begin position="423"/>
        <end position="443"/>
    </location>
</feature>
<evidence type="ECO:0000256" key="10">
    <source>
        <dbReference type="ARBA" id="ARBA00022989"/>
    </source>
</evidence>
<keyword evidence="4" id="KW-0597">Phosphoprotein</keyword>
<keyword evidence="17" id="KW-1185">Reference proteome</keyword>
<dbReference type="SUPFAM" id="SSF52402">
    <property type="entry name" value="Adenine nucleotide alpha hydrolases-like"/>
    <property type="match status" value="1"/>
</dbReference>
<dbReference type="KEGG" id="aaeo:BJI67_01760"/>